<feature type="region of interest" description="Disordered" evidence="1">
    <location>
        <begin position="89"/>
        <end position="145"/>
    </location>
</feature>
<dbReference type="AlphaFoldDB" id="W2Y2F3"/>
<accession>W2Y2F3</accession>
<evidence type="ECO:0000256" key="1">
    <source>
        <dbReference type="SAM" id="MobiDB-lite"/>
    </source>
</evidence>
<dbReference type="Proteomes" id="UP000018948">
    <property type="component" value="Unassembled WGS sequence"/>
</dbReference>
<gene>
    <name evidence="3" type="ORF">F442_21877</name>
</gene>
<dbReference type="EMBL" id="ANIY01004530">
    <property type="protein sequence ID" value="ETP28897.1"/>
    <property type="molecule type" value="Genomic_DNA"/>
</dbReference>
<feature type="transmembrane region" description="Helical" evidence="2">
    <location>
        <begin position="41"/>
        <end position="61"/>
    </location>
</feature>
<evidence type="ECO:0000256" key="2">
    <source>
        <dbReference type="SAM" id="Phobius"/>
    </source>
</evidence>
<proteinExistence type="predicted"/>
<evidence type="ECO:0000313" key="3">
    <source>
        <dbReference type="EMBL" id="ETP28897.1"/>
    </source>
</evidence>
<feature type="transmembrane region" description="Helical" evidence="2">
    <location>
        <begin position="15"/>
        <end position="34"/>
    </location>
</feature>
<protein>
    <submittedName>
        <fullName evidence="3">Uncharacterized protein</fullName>
    </submittedName>
</protein>
<reference evidence="3 4" key="1">
    <citation type="submission" date="2013-11" db="EMBL/GenBank/DDBJ databases">
        <title>The Genome Sequence of Phytophthora parasitica P10297.</title>
        <authorList>
            <consortium name="The Broad Institute Genomics Platform"/>
            <person name="Russ C."/>
            <person name="Tyler B."/>
            <person name="Panabieres F."/>
            <person name="Shan W."/>
            <person name="Tripathy S."/>
            <person name="Grunwald N."/>
            <person name="Machado M."/>
            <person name="Johnson C.S."/>
            <person name="Walker B."/>
            <person name="Young S.K."/>
            <person name="Zeng Q."/>
            <person name="Gargeya S."/>
            <person name="Fitzgerald M."/>
            <person name="Haas B."/>
            <person name="Abouelleil A."/>
            <person name="Allen A.W."/>
            <person name="Alvarado L."/>
            <person name="Arachchi H.M."/>
            <person name="Berlin A.M."/>
            <person name="Chapman S.B."/>
            <person name="Gainer-Dewar J."/>
            <person name="Goldberg J."/>
            <person name="Griggs A."/>
            <person name="Gujja S."/>
            <person name="Hansen M."/>
            <person name="Howarth C."/>
            <person name="Imamovic A."/>
            <person name="Ireland A."/>
            <person name="Larimer J."/>
            <person name="McCowan C."/>
            <person name="Murphy C."/>
            <person name="Pearson M."/>
            <person name="Poon T.W."/>
            <person name="Priest M."/>
            <person name="Roberts A."/>
            <person name="Saif S."/>
            <person name="Shea T."/>
            <person name="Sisk P."/>
            <person name="Sykes S."/>
            <person name="Wortman J."/>
            <person name="Nusbaum C."/>
            <person name="Birren B."/>
        </authorList>
    </citation>
    <scope>NUCLEOTIDE SEQUENCE [LARGE SCALE GENOMIC DNA]</scope>
    <source>
        <strain evidence="3 4">P10297</strain>
    </source>
</reference>
<sequence>MLVYLPRLVFERVEGVLGGPIGVILAVFVVDVHFEFTRESCYWSAAVLVVGCYSHGLHYFWACRPCKTTGLGSNLKQGWDGLAGRIGRREERERASLESLRGVQRKRTPTETQAASVTSDETPTGGVPEVVADRTVRPASDGTAR</sequence>
<evidence type="ECO:0000313" key="4">
    <source>
        <dbReference type="Proteomes" id="UP000018948"/>
    </source>
</evidence>
<keyword evidence="2" id="KW-1133">Transmembrane helix</keyword>
<keyword evidence="2" id="KW-0472">Membrane</keyword>
<name>W2Y2F3_PHYNI</name>
<comment type="caution">
    <text evidence="3">The sequence shown here is derived from an EMBL/GenBank/DDBJ whole genome shotgun (WGS) entry which is preliminary data.</text>
</comment>
<keyword evidence="2" id="KW-0812">Transmembrane</keyword>
<organism evidence="3 4">
    <name type="scientific">Phytophthora nicotianae P10297</name>
    <dbReference type="NCBI Taxonomy" id="1317064"/>
    <lineage>
        <taxon>Eukaryota</taxon>
        <taxon>Sar</taxon>
        <taxon>Stramenopiles</taxon>
        <taxon>Oomycota</taxon>
        <taxon>Peronosporomycetes</taxon>
        <taxon>Peronosporales</taxon>
        <taxon>Peronosporaceae</taxon>
        <taxon>Phytophthora</taxon>
    </lineage>
</organism>
<feature type="compositionally biased region" description="Polar residues" evidence="1">
    <location>
        <begin position="110"/>
        <end position="122"/>
    </location>
</feature>
<dbReference type="OrthoDB" id="88720at2759"/>